<dbReference type="PROSITE" id="PS51782">
    <property type="entry name" value="LYSM"/>
    <property type="match status" value="2"/>
</dbReference>
<keyword evidence="6" id="KW-0147">Chitin-binding</keyword>
<dbReference type="PANTHER" id="PTHR47700">
    <property type="entry name" value="V CHITINASE, PUTATIVE (AFU_ORTHOLOGUE AFUA_6G13720)-RELATED"/>
    <property type="match status" value="1"/>
</dbReference>
<evidence type="ECO:0000256" key="4">
    <source>
        <dbReference type="ARBA" id="ARBA00012729"/>
    </source>
</evidence>
<comment type="subcellular location">
    <subcellularLocation>
        <location evidence="2">Secreted</location>
    </subcellularLocation>
</comment>
<evidence type="ECO:0000256" key="7">
    <source>
        <dbReference type="ARBA" id="ARBA00022801"/>
    </source>
</evidence>
<dbReference type="Gene3D" id="3.10.50.10">
    <property type="match status" value="1"/>
</dbReference>
<keyword evidence="10" id="KW-0119">Carbohydrate metabolism</keyword>
<dbReference type="InterPro" id="IPR053214">
    <property type="entry name" value="LysM12-like"/>
</dbReference>
<evidence type="ECO:0000256" key="15">
    <source>
        <dbReference type="SAM" id="MobiDB-lite"/>
    </source>
</evidence>
<evidence type="ECO:0000256" key="3">
    <source>
        <dbReference type="ARBA" id="ARBA00008682"/>
    </source>
</evidence>
<feature type="compositionally biased region" description="Low complexity" evidence="15">
    <location>
        <begin position="1202"/>
        <end position="1219"/>
    </location>
</feature>
<proteinExistence type="inferred from homology"/>
<dbReference type="PROSITE" id="PS01095">
    <property type="entry name" value="GH18_1"/>
    <property type="match status" value="1"/>
</dbReference>
<feature type="compositionally biased region" description="Pro residues" evidence="15">
    <location>
        <begin position="1220"/>
        <end position="1230"/>
    </location>
</feature>
<evidence type="ECO:0000256" key="14">
    <source>
        <dbReference type="RuleBase" id="RU000489"/>
    </source>
</evidence>
<keyword evidence="9" id="KW-0843">Virulence</keyword>
<gene>
    <name evidence="19" type="ORF">BBO_08781</name>
</gene>
<keyword evidence="5" id="KW-0964">Secreted</keyword>
<evidence type="ECO:0000256" key="16">
    <source>
        <dbReference type="SAM" id="SignalP"/>
    </source>
</evidence>
<dbReference type="InterPro" id="IPR001223">
    <property type="entry name" value="Glyco_hydro18_cat"/>
</dbReference>
<keyword evidence="16" id="KW-0732">Signal</keyword>
<keyword evidence="20" id="KW-1185">Reference proteome</keyword>
<evidence type="ECO:0000259" key="18">
    <source>
        <dbReference type="PROSITE" id="PS51910"/>
    </source>
</evidence>
<dbReference type="Gene3D" id="3.10.350.10">
    <property type="entry name" value="LysM domain"/>
    <property type="match status" value="2"/>
</dbReference>
<protein>
    <recommendedName>
        <fullName evidence="4">chitinase</fullName>
        <ecNumber evidence="4">3.2.1.14</ecNumber>
    </recommendedName>
</protein>
<comment type="similarity">
    <text evidence="13">Belongs to the secreted LysM effector family.</text>
</comment>
<dbReference type="InterPro" id="IPR036861">
    <property type="entry name" value="Endochitinase-like_sf"/>
</dbReference>
<dbReference type="InterPro" id="IPR001579">
    <property type="entry name" value="Glyco_hydro_18_chit_AS"/>
</dbReference>
<dbReference type="SUPFAM" id="SSF54106">
    <property type="entry name" value="LysM domain"/>
    <property type="match status" value="2"/>
</dbReference>
<comment type="catalytic activity">
    <reaction evidence="1">
        <text>Random endo-hydrolysis of N-acetyl-beta-D-glucosaminide (1-&gt;4)-beta-linkages in chitin and chitodextrins.</text>
        <dbReference type="EC" id="3.2.1.14"/>
    </reaction>
</comment>
<comment type="similarity">
    <text evidence="3">Belongs to the glycosyl hydrolase 18 family. Chitinase class V subfamily.</text>
</comment>
<feature type="region of interest" description="Disordered" evidence="15">
    <location>
        <begin position="988"/>
        <end position="1061"/>
    </location>
</feature>
<evidence type="ECO:0000256" key="9">
    <source>
        <dbReference type="ARBA" id="ARBA00023026"/>
    </source>
</evidence>
<comment type="caution">
    <text evidence="19">The sequence shown here is derived from an EMBL/GenBank/DDBJ whole genome shotgun (WGS) entry which is preliminary data.</text>
</comment>
<dbReference type="PANTHER" id="PTHR47700:SF2">
    <property type="entry name" value="CHITINASE"/>
    <property type="match status" value="1"/>
</dbReference>
<dbReference type="EC" id="3.2.1.14" evidence="4"/>
<dbReference type="InterPro" id="IPR011583">
    <property type="entry name" value="Chitinase_II/V-like_cat"/>
</dbReference>
<dbReference type="CDD" id="cd00118">
    <property type="entry name" value="LysM"/>
    <property type="match status" value="2"/>
</dbReference>
<dbReference type="Proteomes" id="UP000076863">
    <property type="component" value="Unassembled WGS sequence"/>
</dbReference>
<feature type="region of interest" description="Disordered" evidence="15">
    <location>
        <begin position="272"/>
        <end position="309"/>
    </location>
</feature>
<dbReference type="EMBL" id="AZHA01000043">
    <property type="protein sequence ID" value="OAA35360.1"/>
    <property type="molecule type" value="Genomic_DNA"/>
</dbReference>
<evidence type="ECO:0000256" key="2">
    <source>
        <dbReference type="ARBA" id="ARBA00004613"/>
    </source>
</evidence>
<feature type="compositionally biased region" description="Basic and acidic residues" evidence="15">
    <location>
        <begin position="990"/>
        <end position="999"/>
    </location>
</feature>
<feature type="domain" description="LysM" evidence="17">
    <location>
        <begin position="369"/>
        <end position="417"/>
    </location>
</feature>
<evidence type="ECO:0000313" key="19">
    <source>
        <dbReference type="EMBL" id="OAA35360.1"/>
    </source>
</evidence>
<keyword evidence="12" id="KW-0624">Polysaccharide degradation</keyword>
<dbReference type="OrthoDB" id="73875at2759"/>
<evidence type="ECO:0000256" key="10">
    <source>
        <dbReference type="ARBA" id="ARBA00023277"/>
    </source>
</evidence>
<keyword evidence="11 14" id="KW-0326">Glycosidase</keyword>
<dbReference type="GO" id="GO:0000272">
    <property type="term" value="P:polysaccharide catabolic process"/>
    <property type="evidence" value="ECO:0007669"/>
    <property type="project" value="UniProtKB-KW"/>
</dbReference>
<evidence type="ECO:0000256" key="1">
    <source>
        <dbReference type="ARBA" id="ARBA00000822"/>
    </source>
</evidence>
<evidence type="ECO:0000256" key="13">
    <source>
        <dbReference type="ARBA" id="ARBA00044955"/>
    </source>
</evidence>
<organism evidence="19 20">
    <name type="scientific">Beauveria brongniartii RCEF 3172</name>
    <dbReference type="NCBI Taxonomy" id="1081107"/>
    <lineage>
        <taxon>Eukaryota</taxon>
        <taxon>Fungi</taxon>
        <taxon>Dikarya</taxon>
        <taxon>Ascomycota</taxon>
        <taxon>Pezizomycotina</taxon>
        <taxon>Sordariomycetes</taxon>
        <taxon>Hypocreomycetidae</taxon>
        <taxon>Hypocreales</taxon>
        <taxon>Cordycipitaceae</taxon>
        <taxon>Beauveria</taxon>
        <taxon>Beauveria brongniartii</taxon>
    </lineage>
</organism>
<dbReference type="Pfam" id="PF00704">
    <property type="entry name" value="Glyco_hydro_18"/>
    <property type="match status" value="1"/>
</dbReference>
<feature type="domain" description="LysM" evidence="17">
    <location>
        <begin position="306"/>
        <end position="350"/>
    </location>
</feature>
<dbReference type="PROSITE" id="PS51910">
    <property type="entry name" value="GH18_2"/>
    <property type="match status" value="1"/>
</dbReference>
<feature type="compositionally biased region" description="Low complexity" evidence="15">
    <location>
        <begin position="279"/>
        <end position="298"/>
    </location>
</feature>
<name>A0A166X2M8_9HYPO</name>
<dbReference type="GO" id="GO:0005576">
    <property type="term" value="C:extracellular region"/>
    <property type="evidence" value="ECO:0007669"/>
    <property type="project" value="UniProtKB-SubCell"/>
</dbReference>
<evidence type="ECO:0000256" key="12">
    <source>
        <dbReference type="ARBA" id="ARBA00023326"/>
    </source>
</evidence>
<dbReference type="InterPro" id="IPR018392">
    <property type="entry name" value="LysM"/>
</dbReference>
<dbReference type="GO" id="GO:0008843">
    <property type="term" value="F:endochitinase activity"/>
    <property type="evidence" value="ECO:0007669"/>
    <property type="project" value="UniProtKB-EC"/>
</dbReference>
<dbReference type="Pfam" id="PF01476">
    <property type="entry name" value="LysM"/>
    <property type="match status" value="2"/>
</dbReference>
<dbReference type="InterPro" id="IPR029070">
    <property type="entry name" value="Chitinase_insertion_sf"/>
</dbReference>
<keyword evidence="8" id="KW-0146">Chitin degradation</keyword>
<dbReference type="Gene3D" id="3.20.20.80">
    <property type="entry name" value="Glycosidases"/>
    <property type="match status" value="1"/>
</dbReference>
<reference evidence="19 20" key="1">
    <citation type="journal article" date="2016" name="Genome Biol. Evol.">
        <title>Divergent and convergent evolution of fungal pathogenicity.</title>
        <authorList>
            <person name="Shang Y."/>
            <person name="Xiao G."/>
            <person name="Zheng P."/>
            <person name="Cen K."/>
            <person name="Zhan S."/>
            <person name="Wang C."/>
        </authorList>
    </citation>
    <scope>NUCLEOTIDE SEQUENCE [LARGE SCALE GENOMIC DNA]</scope>
    <source>
        <strain evidence="19 20">RCEF 3172</strain>
    </source>
</reference>
<dbReference type="GO" id="GO:0006032">
    <property type="term" value="P:chitin catabolic process"/>
    <property type="evidence" value="ECO:0007669"/>
    <property type="project" value="UniProtKB-KW"/>
</dbReference>
<dbReference type="InterPro" id="IPR036779">
    <property type="entry name" value="LysM_dom_sf"/>
</dbReference>
<dbReference type="GO" id="GO:0008061">
    <property type="term" value="F:chitin binding"/>
    <property type="evidence" value="ECO:0007669"/>
    <property type="project" value="UniProtKB-KW"/>
</dbReference>
<dbReference type="SUPFAM" id="SSF57016">
    <property type="entry name" value="Plant lectins/antimicrobial peptides"/>
    <property type="match status" value="1"/>
</dbReference>
<evidence type="ECO:0000256" key="8">
    <source>
        <dbReference type="ARBA" id="ARBA00023024"/>
    </source>
</evidence>
<keyword evidence="7 14" id="KW-0378">Hydrolase</keyword>
<feature type="signal peptide" evidence="16">
    <location>
        <begin position="1"/>
        <end position="18"/>
    </location>
</feature>
<feature type="compositionally biased region" description="Low complexity" evidence="15">
    <location>
        <begin position="1048"/>
        <end position="1057"/>
    </location>
</feature>
<accession>A0A166X2M8</accession>
<feature type="chain" id="PRO_5007882153" description="chitinase" evidence="16">
    <location>
        <begin position="19"/>
        <end position="1405"/>
    </location>
</feature>
<dbReference type="SUPFAM" id="SSF54556">
    <property type="entry name" value="Chitinase insertion domain"/>
    <property type="match status" value="1"/>
</dbReference>
<feature type="domain" description="GH18" evidence="18">
    <location>
        <begin position="512"/>
        <end position="887"/>
    </location>
</feature>
<dbReference type="CDD" id="cd02878">
    <property type="entry name" value="GH18_zymocin_alpha"/>
    <property type="match status" value="1"/>
</dbReference>
<dbReference type="InterPro" id="IPR017853">
    <property type="entry name" value="GH"/>
</dbReference>
<evidence type="ECO:0000256" key="6">
    <source>
        <dbReference type="ARBA" id="ARBA00022669"/>
    </source>
</evidence>
<feature type="region of interest" description="Disordered" evidence="15">
    <location>
        <begin position="1199"/>
        <end position="1231"/>
    </location>
</feature>
<feature type="compositionally biased region" description="Pro residues" evidence="15">
    <location>
        <begin position="1020"/>
        <end position="1034"/>
    </location>
</feature>
<evidence type="ECO:0000313" key="20">
    <source>
        <dbReference type="Proteomes" id="UP000076863"/>
    </source>
</evidence>
<evidence type="ECO:0000259" key="17">
    <source>
        <dbReference type="PROSITE" id="PS51782"/>
    </source>
</evidence>
<dbReference type="SMART" id="SM00257">
    <property type="entry name" value="LysM"/>
    <property type="match status" value="2"/>
</dbReference>
<dbReference type="SUPFAM" id="SSF51445">
    <property type="entry name" value="(Trans)glycosidases"/>
    <property type="match status" value="1"/>
</dbReference>
<evidence type="ECO:0000256" key="5">
    <source>
        <dbReference type="ARBA" id="ARBA00022525"/>
    </source>
</evidence>
<sequence length="1405" mass="151701">MISNLAVCSFLFTQLVYAESHIDSPFDPFAASSRCPVHCNSELTQWSQLSSLGELSSCNSTLVFRCNLYNKAPDVPVQACVPLSTPIEAPSASLRRLLNLRQIFFPFSKNKRASVNIDQKFKNVQLFRWVSDGRKMSLEDVAAAASALAEQLKVRPKDGGDSVLFAKRGSTIMGAFAGAELHKESVSEIVDRFAKWSGVQDGEATQTAAQICDEDSFTSQILGIFMDAQGNLASVQSKLRDWAQAKCLESTDALSETWRDVSVSVVSGQDIIEGTNDGNSSSYSSNSSNSSNSKSKSSLGPTGACKTTDAKPGDGCWSLAQRCGISIDDLKKHNVDGICEHLTAGQHVCCSAGALPDFSPQPNPDGSCKTHTIQAGDVCDTIARRNDMTVDQINARNKKVWGWTGCSYLIPGSRICLSQGEPPMPAAIPNAVCGPQVPGTKRPASMDKLAGLNPCPIRACCNVWGQCGITRDFCVSAPADTGAPGTSKPGANGCIYNCGMDIVNNDTPPKSFIRVGYFEAWNLNRPCLHMRANQIDTNRYTHIHFAFGNITNDYKADVSGAQDQFDKFKALKNVKRILSFGGWSFSTDADTAPIFRKGVTDAQRQAFATNVVSFMKDHGLDGVDFDWEYPGAPDIPGIPPGDLRDGERYLQFLKLVREQLPKDKQLGIAAPASYWYLKGFPISEISEVVDYIIYMTYDMHGQWDYGNRWATPGCDEGNCLRSHVNTTETESALVMITKAGVQANKVIIGMPLYGRSFKMAHEGCWGPDCHFVGPESRARPGRCTGTRGYISNFELREIMANTDGDADAEVHPTKDGDIVVYDKTEWVAWMSPGMYRTRTDWVRGLNFGGTSDWAMDLDASHDDGAGPGGGDGGDGYLVVSPDFWKQDEPVISCYPPCTAVLPPLVLDKPTTISMKPETVTFEENWSTTITVSGQIVTTSAVSITTTVVTVPPVTTTEINLWGVVWRNDKDDNVFNLTSSVVFPPVTLTKTRTDDDDRRPPITWTYSPRPQPTPDDDGPKPRPPPPPPPPSPHPPKVTMKVGPPKPKCKPGQKCGKPCRSNCDPRKTKCVGICGCIGPFCGNQNCVGPFCRPGNCVGLGCIGGGGGGGGGGGDGPEECRKRSYVSDCSVPCAVKKLPSTTTTTCRKETCSNTRYGCSITGTTTTSTTTASCGPPVSFRPYNPNDLVASVGDGGEGGIVLETGNYTPRTKPTKPTTTTTKPNPGPTNPPWPTLTPGIGRGPYCFRKNSANNRYSEFDARSAESVMRSLCSNNDLASGNDFGYASRHEASGLMGYVRWARDESGCAARKVVGMRSLCLDALRYIGLSCGDFDDPDHSYGGAYVEKLHYGCVEWYLGIDTAKKLMEAEGAVNTTDPSSKAVPTLTAVWGNGGMPLETGESRIDIFKKQD</sequence>
<evidence type="ECO:0000256" key="11">
    <source>
        <dbReference type="ARBA" id="ARBA00023295"/>
    </source>
</evidence>
<dbReference type="SMART" id="SM00636">
    <property type="entry name" value="Glyco_18"/>
    <property type="match status" value="1"/>
</dbReference>